<proteinExistence type="predicted"/>
<protein>
    <submittedName>
        <fullName evidence="1">Uncharacterized protein</fullName>
    </submittedName>
</protein>
<reference evidence="1 2" key="1">
    <citation type="submission" date="2019-05" db="EMBL/GenBank/DDBJ databases">
        <title>Another draft genome of Portunus trituberculatus and its Hox gene families provides insights of decapod evolution.</title>
        <authorList>
            <person name="Jeong J.-H."/>
            <person name="Song I."/>
            <person name="Kim S."/>
            <person name="Choi T."/>
            <person name="Kim D."/>
            <person name="Ryu S."/>
            <person name="Kim W."/>
        </authorList>
    </citation>
    <scope>NUCLEOTIDE SEQUENCE [LARGE SCALE GENOMIC DNA]</scope>
    <source>
        <tissue evidence="1">Muscle</tissue>
    </source>
</reference>
<gene>
    <name evidence="1" type="ORF">E2C01_058872</name>
</gene>
<dbReference type="EMBL" id="VSRR010022537">
    <property type="protein sequence ID" value="MPC64752.1"/>
    <property type="molecule type" value="Genomic_DNA"/>
</dbReference>
<keyword evidence="2" id="KW-1185">Reference proteome</keyword>
<dbReference type="AlphaFoldDB" id="A0A5B7H104"/>
<accession>A0A5B7H104</accession>
<sequence length="23" mass="2734">MSFSLVRCVIWRVWVRAGDLRPS</sequence>
<comment type="caution">
    <text evidence="1">The sequence shown here is derived from an EMBL/GenBank/DDBJ whole genome shotgun (WGS) entry which is preliminary data.</text>
</comment>
<organism evidence="1 2">
    <name type="scientific">Portunus trituberculatus</name>
    <name type="common">Swimming crab</name>
    <name type="synonym">Neptunus trituberculatus</name>
    <dbReference type="NCBI Taxonomy" id="210409"/>
    <lineage>
        <taxon>Eukaryota</taxon>
        <taxon>Metazoa</taxon>
        <taxon>Ecdysozoa</taxon>
        <taxon>Arthropoda</taxon>
        <taxon>Crustacea</taxon>
        <taxon>Multicrustacea</taxon>
        <taxon>Malacostraca</taxon>
        <taxon>Eumalacostraca</taxon>
        <taxon>Eucarida</taxon>
        <taxon>Decapoda</taxon>
        <taxon>Pleocyemata</taxon>
        <taxon>Brachyura</taxon>
        <taxon>Eubrachyura</taxon>
        <taxon>Portunoidea</taxon>
        <taxon>Portunidae</taxon>
        <taxon>Portuninae</taxon>
        <taxon>Portunus</taxon>
    </lineage>
</organism>
<evidence type="ECO:0000313" key="1">
    <source>
        <dbReference type="EMBL" id="MPC64752.1"/>
    </source>
</evidence>
<name>A0A5B7H104_PORTR</name>
<dbReference type="Proteomes" id="UP000324222">
    <property type="component" value="Unassembled WGS sequence"/>
</dbReference>
<evidence type="ECO:0000313" key="2">
    <source>
        <dbReference type="Proteomes" id="UP000324222"/>
    </source>
</evidence>